<name>A0A7K1UVY1_9NOCA</name>
<dbReference type="EMBL" id="WRPP01000002">
    <property type="protein sequence ID" value="MVU78543.1"/>
    <property type="molecule type" value="Genomic_DNA"/>
</dbReference>
<evidence type="ECO:0000313" key="1">
    <source>
        <dbReference type="EMBL" id="MVU78543.1"/>
    </source>
</evidence>
<dbReference type="Proteomes" id="UP000466794">
    <property type="component" value="Unassembled WGS sequence"/>
</dbReference>
<gene>
    <name evidence="1" type="ORF">GPX89_14965</name>
</gene>
<dbReference type="RefSeq" id="WP_157388004.1">
    <property type="nucleotide sequence ID" value="NZ_WRPP01000002.1"/>
</dbReference>
<reference evidence="1 2" key="1">
    <citation type="submission" date="2019-12" db="EMBL/GenBank/DDBJ databases">
        <title>Nocardia sp. nov. ET3-3 isolated from soil.</title>
        <authorList>
            <person name="Kanchanasin P."/>
            <person name="Tanasupawat S."/>
            <person name="Yuki M."/>
            <person name="Kudo T."/>
        </authorList>
    </citation>
    <scope>NUCLEOTIDE SEQUENCE [LARGE SCALE GENOMIC DNA]</scope>
    <source>
        <strain evidence="1 2">ET3-3</strain>
    </source>
</reference>
<keyword evidence="2" id="KW-1185">Reference proteome</keyword>
<protein>
    <submittedName>
        <fullName evidence="1">Uncharacterized protein</fullName>
    </submittedName>
</protein>
<organism evidence="1 2">
    <name type="scientific">Nocardia terrae</name>
    <dbReference type="NCBI Taxonomy" id="2675851"/>
    <lineage>
        <taxon>Bacteria</taxon>
        <taxon>Bacillati</taxon>
        <taxon>Actinomycetota</taxon>
        <taxon>Actinomycetes</taxon>
        <taxon>Mycobacteriales</taxon>
        <taxon>Nocardiaceae</taxon>
        <taxon>Nocardia</taxon>
    </lineage>
</organism>
<accession>A0A7K1UVY1</accession>
<evidence type="ECO:0000313" key="2">
    <source>
        <dbReference type="Proteomes" id="UP000466794"/>
    </source>
</evidence>
<dbReference type="AlphaFoldDB" id="A0A7K1UVY1"/>
<comment type="caution">
    <text evidence="1">The sequence shown here is derived from an EMBL/GenBank/DDBJ whole genome shotgun (WGS) entry which is preliminary data.</text>
</comment>
<proteinExistence type="predicted"/>
<sequence>MSDVRREVVASQVQEILNYFGKCPMCGESASARRITAQFTDGRVLSEDIAECLGYCGWKGAADSAFLAGAPPVLSHGHKNFQAPDHALPIVASGD</sequence>